<dbReference type="PROSITE" id="PS50405">
    <property type="entry name" value="GST_CTER"/>
    <property type="match status" value="1"/>
</dbReference>
<dbReference type="PANTHER" id="PTHR44051:SF19">
    <property type="entry name" value="DISULFIDE-BOND OXIDOREDUCTASE YFCG"/>
    <property type="match status" value="1"/>
</dbReference>
<dbReference type="InterPro" id="IPR010987">
    <property type="entry name" value="Glutathione-S-Trfase_C-like"/>
</dbReference>
<protein>
    <submittedName>
        <fullName evidence="3">Glutathione S-transferase N-terminal domain-containing protein</fullName>
    </submittedName>
</protein>
<gene>
    <name evidence="3" type="ORF">ISN74_01805</name>
</gene>
<dbReference type="PANTHER" id="PTHR44051">
    <property type="entry name" value="GLUTATHIONE S-TRANSFERASE-RELATED"/>
    <property type="match status" value="1"/>
</dbReference>
<dbReference type="InterPro" id="IPR004046">
    <property type="entry name" value="GST_C"/>
</dbReference>
<dbReference type="SFLD" id="SFLDG01151">
    <property type="entry name" value="Main.2:_Nu-like"/>
    <property type="match status" value="1"/>
</dbReference>
<name>A0ABX7GUM9_9GAMM</name>
<dbReference type="CDD" id="cd03048">
    <property type="entry name" value="GST_N_Ure2p_like"/>
    <property type="match status" value="1"/>
</dbReference>
<dbReference type="SUPFAM" id="SSF52833">
    <property type="entry name" value="Thioredoxin-like"/>
    <property type="match status" value="1"/>
</dbReference>
<feature type="domain" description="GST C-terminal" evidence="2">
    <location>
        <begin position="90"/>
        <end position="215"/>
    </location>
</feature>
<proteinExistence type="predicted"/>
<sequence>MIDLYFAATPNGLKARLFMEEAQLPYRLITVSLSKGEQFKPEFLAISPNNKIPAIVDHEPAGGGEPIMMFESGAIMLYLAEKTGRLIPADARGRAEVLQWLFWQMAGLGPMAGQIGHFNIYAPEKVPYAIDRYTRETSRLYGVLNQQLADRVFIAGDFSIADIACYPWIVPHEAHGQELQAFPHLKRWFETMAARPATLRVYQDVENVYAPKQPALSEEERRVLFGQSASSNSRV</sequence>
<dbReference type="InterPro" id="IPR036249">
    <property type="entry name" value="Thioredoxin-like_sf"/>
</dbReference>
<dbReference type="Gene3D" id="1.20.1050.10">
    <property type="match status" value="1"/>
</dbReference>
<dbReference type="Pfam" id="PF13409">
    <property type="entry name" value="GST_N_2"/>
    <property type="match status" value="1"/>
</dbReference>
<evidence type="ECO:0000259" key="2">
    <source>
        <dbReference type="PROSITE" id="PS50405"/>
    </source>
</evidence>
<dbReference type="SUPFAM" id="SSF47616">
    <property type="entry name" value="GST C-terminal domain-like"/>
    <property type="match status" value="1"/>
</dbReference>
<dbReference type="InterPro" id="IPR040079">
    <property type="entry name" value="Glutathione_S-Trfase"/>
</dbReference>
<dbReference type="EMBL" id="CP064030">
    <property type="protein sequence ID" value="QRN54161.1"/>
    <property type="molecule type" value="Genomic_DNA"/>
</dbReference>
<dbReference type="InterPro" id="IPR004045">
    <property type="entry name" value="Glutathione_S-Trfase_N"/>
</dbReference>
<reference evidence="3 4" key="1">
    <citation type="submission" date="2020-10" db="EMBL/GenBank/DDBJ databases">
        <title>Phylogeny of dyella-like bacteria.</title>
        <authorList>
            <person name="Fu J."/>
        </authorList>
    </citation>
    <scope>NUCLEOTIDE SEQUENCE [LARGE SCALE GENOMIC DNA]</scope>
    <source>
        <strain evidence="3 4">DHOB09</strain>
    </source>
</reference>
<dbReference type="RefSeq" id="WP_188796807.1">
    <property type="nucleotide sequence ID" value="NZ_BMIZ01000001.1"/>
</dbReference>
<dbReference type="PROSITE" id="PS50404">
    <property type="entry name" value="GST_NTER"/>
    <property type="match status" value="1"/>
</dbReference>
<accession>A0ABX7GUM9</accession>
<dbReference type="SFLD" id="SFLDS00019">
    <property type="entry name" value="Glutathione_Transferase_(cytos"/>
    <property type="match status" value="1"/>
</dbReference>
<dbReference type="CDD" id="cd10291">
    <property type="entry name" value="GST_C_YfcG_like"/>
    <property type="match status" value="1"/>
</dbReference>
<dbReference type="Gene3D" id="3.40.30.10">
    <property type="entry name" value="Glutaredoxin"/>
    <property type="match status" value="1"/>
</dbReference>
<organism evidence="3 4">
    <name type="scientific">Dyella caseinilytica</name>
    <dbReference type="NCBI Taxonomy" id="1849581"/>
    <lineage>
        <taxon>Bacteria</taxon>
        <taxon>Pseudomonadati</taxon>
        <taxon>Pseudomonadota</taxon>
        <taxon>Gammaproteobacteria</taxon>
        <taxon>Lysobacterales</taxon>
        <taxon>Rhodanobacteraceae</taxon>
        <taxon>Dyella</taxon>
    </lineage>
</organism>
<evidence type="ECO:0000313" key="3">
    <source>
        <dbReference type="EMBL" id="QRN54161.1"/>
    </source>
</evidence>
<dbReference type="Proteomes" id="UP000663181">
    <property type="component" value="Chromosome"/>
</dbReference>
<dbReference type="Pfam" id="PF00043">
    <property type="entry name" value="GST_C"/>
    <property type="match status" value="1"/>
</dbReference>
<dbReference type="InterPro" id="IPR036282">
    <property type="entry name" value="Glutathione-S-Trfase_C_sf"/>
</dbReference>
<feature type="domain" description="GST N-terminal" evidence="1">
    <location>
        <begin position="1"/>
        <end position="87"/>
    </location>
</feature>
<dbReference type="SFLD" id="SFLDG00358">
    <property type="entry name" value="Main_(cytGST)"/>
    <property type="match status" value="1"/>
</dbReference>
<evidence type="ECO:0000313" key="4">
    <source>
        <dbReference type="Proteomes" id="UP000663181"/>
    </source>
</evidence>
<evidence type="ECO:0000259" key="1">
    <source>
        <dbReference type="PROSITE" id="PS50404"/>
    </source>
</evidence>
<keyword evidence="4" id="KW-1185">Reference proteome</keyword>